<evidence type="ECO:0000256" key="4">
    <source>
        <dbReference type="HAMAP-Rule" id="MF_00636"/>
    </source>
</evidence>
<dbReference type="GO" id="GO:0005525">
    <property type="term" value="F:GTP binding"/>
    <property type="evidence" value="ECO:0007669"/>
    <property type="project" value="UniProtKB-UniRule"/>
</dbReference>
<feature type="binding site" evidence="4">
    <location>
        <begin position="8"/>
        <end position="15"/>
    </location>
    <ligand>
        <name>ATP</name>
        <dbReference type="ChEBI" id="CHEBI:30616"/>
    </ligand>
</feature>
<dbReference type="InterPro" id="IPR053930">
    <property type="entry name" value="RapZ-like_N"/>
</dbReference>
<evidence type="ECO:0000256" key="2">
    <source>
        <dbReference type="ARBA" id="ARBA00022840"/>
    </source>
</evidence>
<feature type="binding site" evidence="4">
    <location>
        <begin position="60"/>
        <end position="63"/>
    </location>
    <ligand>
        <name>GTP</name>
        <dbReference type="ChEBI" id="CHEBI:37565"/>
    </ligand>
</feature>
<dbReference type="GO" id="GO:0005524">
    <property type="term" value="F:ATP binding"/>
    <property type="evidence" value="ECO:0007669"/>
    <property type="project" value="UniProtKB-UniRule"/>
</dbReference>
<dbReference type="Gene3D" id="3.40.50.300">
    <property type="entry name" value="P-loop containing nucleotide triphosphate hydrolases"/>
    <property type="match status" value="1"/>
</dbReference>
<dbReference type="Pfam" id="PF03668">
    <property type="entry name" value="RapZ-like_N"/>
    <property type="match status" value="1"/>
</dbReference>
<dbReference type="Pfam" id="PF22740">
    <property type="entry name" value="PapZ_C"/>
    <property type="match status" value="1"/>
</dbReference>
<dbReference type="KEGG" id="snan:I6N98_04040"/>
<feature type="domain" description="RapZ C-terminal" evidence="6">
    <location>
        <begin position="165"/>
        <end position="283"/>
    </location>
</feature>
<keyword evidence="8" id="KW-1185">Reference proteome</keyword>
<reference evidence="7 8" key="1">
    <citation type="submission" date="2020-12" db="EMBL/GenBank/DDBJ databases">
        <authorList>
            <person name="Shan Y."/>
        </authorList>
    </citation>
    <scope>NUCLEOTIDE SEQUENCE [LARGE SCALE GENOMIC DNA]</scope>
    <source>
        <strain evidence="8">csc3.9</strain>
    </source>
</reference>
<dbReference type="PANTHER" id="PTHR30448:SF0">
    <property type="entry name" value="RNASE ADAPTER PROTEIN RAPZ"/>
    <property type="match status" value="1"/>
</dbReference>
<dbReference type="AlphaFoldDB" id="A0A7T4R239"/>
<evidence type="ECO:0000259" key="5">
    <source>
        <dbReference type="Pfam" id="PF03668"/>
    </source>
</evidence>
<organism evidence="7 8">
    <name type="scientific">Spongiibacter nanhainus</name>
    <dbReference type="NCBI Taxonomy" id="2794344"/>
    <lineage>
        <taxon>Bacteria</taxon>
        <taxon>Pseudomonadati</taxon>
        <taxon>Pseudomonadota</taxon>
        <taxon>Gammaproteobacteria</taxon>
        <taxon>Cellvibrionales</taxon>
        <taxon>Spongiibacteraceae</taxon>
        <taxon>Spongiibacter</taxon>
    </lineage>
</organism>
<sequence>MKLIILSGRSGSGKSTALHQLEDEGFYAIDNLPVSLLPTLVKELSKSPLKVHQQVAVCIDARNSKDELSQFQSLCQQVRHYADLRIIFLDAADDKLIKRFSETRRRHPLTTDAQPLADVIKLESALLEPIVIESSLTIDSSDMSVHDLRSTIRDRILGVDNSRLAVQLKSFGFKRALPIDADQVFDLRMLPNPHWNEDLRRLTGRDDAVRDFLDQQDEVNAMYDDILHYLQRWLPRIEAGNRSYFTVAIGCTGGQHRSVYMVERLALSLRDRYPNLQVRHRELGSS</sequence>
<dbReference type="PIRSF" id="PIRSF005052">
    <property type="entry name" value="P-loopkin"/>
    <property type="match status" value="1"/>
</dbReference>
<keyword evidence="3 4" id="KW-0342">GTP-binding</keyword>
<evidence type="ECO:0000259" key="6">
    <source>
        <dbReference type="Pfam" id="PF22740"/>
    </source>
</evidence>
<dbReference type="Proteomes" id="UP000596063">
    <property type="component" value="Chromosome"/>
</dbReference>
<evidence type="ECO:0000256" key="3">
    <source>
        <dbReference type="ARBA" id="ARBA00023134"/>
    </source>
</evidence>
<evidence type="ECO:0000256" key="1">
    <source>
        <dbReference type="ARBA" id="ARBA00022741"/>
    </source>
</evidence>
<evidence type="ECO:0000313" key="7">
    <source>
        <dbReference type="EMBL" id="QQD19036.1"/>
    </source>
</evidence>
<keyword evidence="1 4" id="KW-0547">Nucleotide-binding</keyword>
<dbReference type="HAMAP" id="MF_00636">
    <property type="entry name" value="RapZ_like"/>
    <property type="match status" value="1"/>
</dbReference>
<dbReference type="NCBIfam" id="NF003828">
    <property type="entry name" value="PRK05416.1"/>
    <property type="match status" value="1"/>
</dbReference>
<gene>
    <name evidence="7" type="primary">rapZ</name>
    <name evidence="7" type="ORF">I6N98_04040</name>
</gene>
<evidence type="ECO:0000313" key="8">
    <source>
        <dbReference type="Proteomes" id="UP000596063"/>
    </source>
</evidence>
<dbReference type="InterPro" id="IPR005337">
    <property type="entry name" value="RapZ-like"/>
</dbReference>
<dbReference type="PANTHER" id="PTHR30448">
    <property type="entry name" value="RNASE ADAPTER PROTEIN RAPZ"/>
    <property type="match status" value="1"/>
</dbReference>
<proteinExistence type="inferred from homology"/>
<feature type="domain" description="RapZ-like N-terminal" evidence="5">
    <location>
        <begin position="1"/>
        <end position="158"/>
    </location>
</feature>
<protein>
    <submittedName>
        <fullName evidence="7">RNase adapter RapZ</fullName>
    </submittedName>
</protein>
<dbReference type="SUPFAM" id="SSF52540">
    <property type="entry name" value="P-loop containing nucleoside triphosphate hydrolases"/>
    <property type="match status" value="1"/>
</dbReference>
<name>A0A7T4R239_9GAMM</name>
<keyword evidence="2 4" id="KW-0067">ATP-binding</keyword>
<dbReference type="EMBL" id="CP066167">
    <property type="protein sequence ID" value="QQD19036.1"/>
    <property type="molecule type" value="Genomic_DNA"/>
</dbReference>
<dbReference type="InterPro" id="IPR027417">
    <property type="entry name" value="P-loop_NTPase"/>
</dbReference>
<dbReference type="InterPro" id="IPR053931">
    <property type="entry name" value="RapZ_C"/>
</dbReference>
<accession>A0A7T4R239</accession>
<dbReference type="RefSeq" id="WP_198570521.1">
    <property type="nucleotide sequence ID" value="NZ_CP066167.1"/>
</dbReference>